<dbReference type="Gene3D" id="3.50.50.60">
    <property type="entry name" value="FAD/NAD(P)-binding domain"/>
    <property type="match status" value="2"/>
</dbReference>
<evidence type="ECO:0000256" key="2">
    <source>
        <dbReference type="ARBA" id="ARBA00023002"/>
    </source>
</evidence>
<reference evidence="5" key="1">
    <citation type="journal article" date="2010" name="PLoS Genet.">
        <title>The genome of a pathogenic rhodococcus: cooptive virulence underpinned by key gene acquisitions.</title>
        <authorList>
            <person name="Letek M."/>
            <person name="Gonzalez P."/>
            <person name="Macarthur I."/>
            <person name="Rodriguez H."/>
            <person name="Freeman T.C."/>
            <person name="Valero-Rello A."/>
            <person name="Blanco M."/>
            <person name="Buckley T."/>
            <person name="Cherevach I."/>
            <person name="Fahey R."/>
            <person name="Hapeshi A."/>
            <person name="Holdstock J."/>
            <person name="Leadon D."/>
            <person name="Navas J."/>
            <person name="Ocampo A."/>
            <person name="Quail M.A."/>
            <person name="Sanders M."/>
            <person name="Scortti M.M."/>
            <person name="Prescott J.F."/>
            <person name="Fogarty U."/>
            <person name="Meijer W.G."/>
            <person name="Parkhill J."/>
            <person name="Bentley S.D."/>
            <person name="Vazquez-Boland J.A."/>
        </authorList>
    </citation>
    <scope>NUCLEOTIDE SEQUENCE [LARGE SCALE GENOMIC DNA]</scope>
    <source>
        <strain evidence="5 6">103S</strain>
    </source>
</reference>
<evidence type="ECO:0000256" key="3">
    <source>
        <dbReference type="ARBA" id="ARBA00048132"/>
    </source>
</evidence>
<dbReference type="InterPro" id="IPR050097">
    <property type="entry name" value="Ferredoxin-NADP_redctase_2"/>
</dbReference>
<dbReference type="InterPro" id="IPR036188">
    <property type="entry name" value="FAD/NAD-bd_sf"/>
</dbReference>
<accession>A0A3S5Y2Y4</accession>
<name>A0A3S5Y2Y4_RHOH1</name>
<dbReference type="KEGG" id="req:REQ_07720"/>
<protein>
    <submittedName>
        <fullName evidence="5">Oxidoreductase</fullName>
    </submittedName>
</protein>
<dbReference type="PRINTS" id="PR00368">
    <property type="entry name" value="FADPNR"/>
</dbReference>
<dbReference type="AlphaFoldDB" id="A0A3S5Y2Y4"/>
<dbReference type="PRINTS" id="PR00469">
    <property type="entry name" value="PNDRDTASEII"/>
</dbReference>
<feature type="domain" description="FAD/NAD(P)-binding" evidence="4">
    <location>
        <begin position="21"/>
        <end position="301"/>
    </location>
</feature>
<keyword evidence="2" id="KW-0560">Oxidoreductase</keyword>
<evidence type="ECO:0000259" key="4">
    <source>
        <dbReference type="Pfam" id="PF07992"/>
    </source>
</evidence>
<dbReference type="EMBL" id="FN563149">
    <property type="protein sequence ID" value="CBH46888.1"/>
    <property type="molecule type" value="Genomic_DNA"/>
</dbReference>
<dbReference type="PANTHER" id="PTHR48105">
    <property type="entry name" value="THIOREDOXIN REDUCTASE 1-RELATED-RELATED"/>
    <property type="match status" value="1"/>
</dbReference>
<dbReference type="Proteomes" id="UP001154400">
    <property type="component" value="Chromosome"/>
</dbReference>
<organism evidence="5">
    <name type="scientific">Rhodococcus hoagii (strain 103S)</name>
    <name type="common">Rhodococcus equi</name>
    <dbReference type="NCBI Taxonomy" id="685727"/>
    <lineage>
        <taxon>Bacteria</taxon>
        <taxon>Bacillati</taxon>
        <taxon>Actinomycetota</taxon>
        <taxon>Actinomycetes</taxon>
        <taxon>Mycobacteriales</taxon>
        <taxon>Nocardiaceae</taxon>
        <taxon>Prescottella</taxon>
    </lineage>
</organism>
<keyword evidence="1" id="KW-0285">Flavoprotein</keyword>
<dbReference type="SUPFAM" id="SSF51905">
    <property type="entry name" value="FAD/NAD(P)-binding domain"/>
    <property type="match status" value="1"/>
</dbReference>
<sequence length="337" mass="35962">MVVTERTTGRIKVSEQLSNGYDVVVVGGGAAGLEGALMLARSRRSVLVIDAGEPRNAPAEGVHGFLSRDGIAPADLTRLGADEVRRYGGEIADGAVSDIRRVDDGFSLVLADGRSVDARRVLVTTGLTDELPDVPGVRERWGRDVLHCPYCHGWEINDEPVGVLGTGPMSVHQALMFRQWTDDVTLFLHTAPQPTDDEREQLAARGIRIVTGRVAELVIDDDRLAGVRLDDGTVVDRRALVVAPRFVARVDALTSLGVETELEPMSGGRFVPSDWSGLTKVPGLWVAGNVTDVKAQVLAAAAGAATAAVAINNDLIAEDTARAVAERRAQNEKGPQR</sequence>
<dbReference type="GO" id="GO:0004791">
    <property type="term" value="F:thioredoxin-disulfide reductase (NADPH) activity"/>
    <property type="evidence" value="ECO:0007669"/>
    <property type="project" value="UniProtKB-EC"/>
</dbReference>
<evidence type="ECO:0000256" key="1">
    <source>
        <dbReference type="ARBA" id="ARBA00022630"/>
    </source>
</evidence>
<evidence type="ECO:0000313" key="5">
    <source>
        <dbReference type="EMBL" id="CBH46888.1"/>
    </source>
</evidence>
<comment type="catalytic activity">
    <reaction evidence="3">
        <text>[thioredoxin]-dithiol + NADP(+) = [thioredoxin]-disulfide + NADPH + H(+)</text>
        <dbReference type="Rhea" id="RHEA:20345"/>
        <dbReference type="Rhea" id="RHEA-COMP:10698"/>
        <dbReference type="Rhea" id="RHEA-COMP:10700"/>
        <dbReference type="ChEBI" id="CHEBI:15378"/>
        <dbReference type="ChEBI" id="CHEBI:29950"/>
        <dbReference type="ChEBI" id="CHEBI:50058"/>
        <dbReference type="ChEBI" id="CHEBI:57783"/>
        <dbReference type="ChEBI" id="CHEBI:58349"/>
        <dbReference type="EC" id="1.8.1.9"/>
    </reaction>
</comment>
<evidence type="ECO:0000313" key="6">
    <source>
        <dbReference type="Proteomes" id="UP000006892"/>
    </source>
</evidence>
<proteinExistence type="predicted"/>
<gene>
    <name evidence="5" type="ordered locus">REQ_07720</name>
</gene>
<dbReference type="RefSeq" id="WP_013414904.1">
    <property type="nucleotide sequence ID" value="NC_014659.1"/>
</dbReference>
<dbReference type="InterPro" id="IPR023753">
    <property type="entry name" value="FAD/NAD-binding_dom"/>
</dbReference>
<dbReference type="Pfam" id="PF07992">
    <property type="entry name" value="Pyr_redox_2"/>
    <property type="match status" value="1"/>
</dbReference>